<gene>
    <name evidence="2" type="ORF">EKE94_01625</name>
</gene>
<dbReference type="OrthoDB" id="4719533at2"/>
<feature type="transmembrane region" description="Helical" evidence="1">
    <location>
        <begin position="104"/>
        <end position="124"/>
    </location>
</feature>
<dbReference type="Proteomes" id="UP000285908">
    <property type="component" value="Unassembled WGS sequence"/>
</dbReference>
<name>A0A438ALB0_9RHOB</name>
<keyword evidence="1" id="KW-1133">Transmembrane helix</keyword>
<proteinExistence type="predicted"/>
<feature type="transmembrane region" description="Helical" evidence="1">
    <location>
        <begin position="185"/>
        <end position="207"/>
    </location>
</feature>
<evidence type="ECO:0000313" key="2">
    <source>
        <dbReference type="EMBL" id="RVV99414.1"/>
    </source>
</evidence>
<protein>
    <recommendedName>
        <fullName evidence="4">HXXEE domain-containing protein</fullName>
    </recommendedName>
</protein>
<keyword evidence="3" id="KW-1185">Reference proteome</keyword>
<accession>A0A438ALB0</accession>
<dbReference type="EMBL" id="RQXX01000001">
    <property type="protein sequence ID" value="RVV99414.1"/>
    <property type="molecule type" value="Genomic_DNA"/>
</dbReference>
<evidence type="ECO:0008006" key="4">
    <source>
        <dbReference type="Google" id="ProtNLM"/>
    </source>
</evidence>
<sequence>MTPATLTRIDFGIGTVIALLMAGVFTWIGGQALVSTFVPGLLVTWAIFLWMHLKQVALPDGHGLYPLYFSVLAWQLLHFSEEFMTGFRVQFPALFGGSPFSTELFVGINMVSYFLFVMAFIGAFAGGRRFLLVPVLFFVVYGALGNAIAHTYWVIDQGGYFPGFFTAQLYWVLGILLVARIGGSWRMAVTATCGLGVLLVGVLAMTMQAA</sequence>
<evidence type="ECO:0000256" key="1">
    <source>
        <dbReference type="SAM" id="Phobius"/>
    </source>
</evidence>
<dbReference type="RefSeq" id="WP_127904856.1">
    <property type="nucleotide sequence ID" value="NZ_RQXX01000001.1"/>
</dbReference>
<keyword evidence="1" id="KW-0812">Transmembrane</keyword>
<feature type="transmembrane region" description="Helical" evidence="1">
    <location>
        <begin position="9"/>
        <end position="28"/>
    </location>
</feature>
<evidence type="ECO:0000313" key="3">
    <source>
        <dbReference type="Proteomes" id="UP000285908"/>
    </source>
</evidence>
<feature type="transmembrane region" description="Helical" evidence="1">
    <location>
        <begin position="131"/>
        <end position="153"/>
    </location>
</feature>
<dbReference type="AlphaFoldDB" id="A0A438ALB0"/>
<feature type="transmembrane region" description="Helical" evidence="1">
    <location>
        <begin position="159"/>
        <end position="178"/>
    </location>
</feature>
<reference evidence="2 3" key="1">
    <citation type="submission" date="2018-11" db="EMBL/GenBank/DDBJ databases">
        <title>Mesobaculum littorinae gen. nov., sp. nov., isolated from Littorina scabra that represents a novel genus of the order Rhodobacteraceae.</title>
        <authorList>
            <person name="Li F."/>
        </authorList>
    </citation>
    <scope>NUCLEOTIDE SEQUENCE [LARGE SCALE GENOMIC DNA]</scope>
    <source>
        <strain evidence="2 3">M0103</strain>
    </source>
</reference>
<organism evidence="2 3">
    <name type="scientific">Mesobaculum littorinae</name>
    <dbReference type="NCBI Taxonomy" id="2486419"/>
    <lineage>
        <taxon>Bacteria</taxon>
        <taxon>Pseudomonadati</taxon>
        <taxon>Pseudomonadota</taxon>
        <taxon>Alphaproteobacteria</taxon>
        <taxon>Rhodobacterales</taxon>
        <taxon>Roseobacteraceae</taxon>
        <taxon>Mesobaculum</taxon>
    </lineage>
</organism>
<keyword evidence="1" id="KW-0472">Membrane</keyword>
<comment type="caution">
    <text evidence="2">The sequence shown here is derived from an EMBL/GenBank/DDBJ whole genome shotgun (WGS) entry which is preliminary data.</text>
</comment>